<keyword evidence="5" id="KW-1185">Reference proteome</keyword>
<evidence type="ECO:0000313" key="5">
    <source>
        <dbReference type="Proteomes" id="UP000242188"/>
    </source>
</evidence>
<keyword evidence="3" id="KW-0732">Signal</keyword>
<evidence type="ECO:0008006" key="6">
    <source>
        <dbReference type="Google" id="ProtNLM"/>
    </source>
</evidence>
<comment type="caution">
    <text evidence="4">The sequence shown here is derived from an EMBL/GenBank/DDBJ whole genome shotgun (WGS) entry which is preliminary data.</text>
</comment>
<proteinExistence type="predicted"/>
<dbReference type="Proteomes" id="UP000242188">
    <property type="component" value="Unassembled WGS sequence"/>
</dbReference>
<reference evidence="4 5" key="1">
    <citation type="journal article" date="2017" name="Nat. Ecol. Evol.">
        <title>Scallop genome provides insights into evolution of bilaterian karyotype and development.</title>
        <authorList>
            <person name="Wang S."/>
            <person name="Zhang J."/>
            <person name="Jiao W."/>
            <person name="Li J."/>
            <person name="Xun X."/>
            <person name="Sun Y."/>
            <person name="Guo X."/>
            <person name="Huan P."/>
            <person name="Dong B."/>
            <person name="Zhang L."/>
            <person name="Hu X."/>
            <person name="Sun X."/>
            <person name="Wang J."/>
            <person name="Zhao C."/>
            <person name="Wang Y."/>
            <person name="Wang D."/>
            <person name="Huang X."/>
            <person name="Wang R."/>
            <person name="Lv J."/>
            <person name="Li Y."/>
            <person name="Zhang Z."/>
            <person name="Liu B."/>
            <person name="Lu W."/>
            <person name="Hui Y."/>
            <person name="Liang J."/>
            <person name="Zhou Z."/>
            <person name="Hou R."/>
            <person name="Li X."/>
            <person name="Liu Y."/>
            <person name="Li H."/>
            <person name="Ning X."/>
            <person name="Lin Y."/>
            <person name="Zhao L."/>
            <person name="Xing Q."/>
            <person name="Dou J."/>
            <person name="Li Y."/>
            <person name="Mao J."/>
            <person name="Guo H."/>
            <person name="Dou H."/>
            <person name="Li T."/>
            <person name="Mu C."/>
            <person name="Jiang W."/>
            <person name="Fu Q."/>
            <person name="Fu X."/>
            <person name="Miao Y."/>
            <person name="Liu J."/>
            <person name="Yu Q."/>
            <person name="Li R."/>
            <person name="Liao H."/>
            <person name="Li X."/>
            <person name="Kong Y."/>
            <person name="Jiang Z."/>
            <person name="Chourrout D."/>
            <person name="Li R."/>
            <person name="Bao Z."/>
        </authorList>
    </citation>
    <scope>NUCLEOTIDE SEQUENCE [LARGE SCALE GENOMIC DNA]</scope>
    <source>
        <strain evidence="4 5">PY_sf001</strain>
    </source>
</reference>
<accession>A0A210QCU1</accession>
<sequence>MIAGILSVFVGVCLLVYGTSGFECCIAHYGDPLVQDNDAMWCADYCCHVPTMYYCCDDILLQADSSDREGTCADYFHQHIWVPILIAIACAAAIIACCCCCYCCCCRQGQRGGGTVFIPNTGSAPNVTVVNSSTNSMQSSTNSMPSMYVPPPTDPYRAGYEQGKQY</sequence>
<dbReference type="EMBL" id="NEDP02004163">
    <property type="protein sequence ID" value="OWF46539.1"/>
    <property type="molecule type" value="Genomic_DNA"/>
</dbReference>
<evidence type="ECO:0000313" key="4">
    <source>
        <dbReference type="EMBL" id="OWF46539.1"/>
    </source>
</evidence>
<dbReference type="AlphaFoldDB" id="A0A210QCU1"/>
<keyword evidence="2" id="KW-1133">Transmembrane helix</keyword>
<feature type="chain" id="PRO_5012125966" description="Protein shisa-5" evidence="3">
    <location>
        <begin position="22"/>
        <end position="166"/>
    </location>
</feature>
<dbReference type="OrthoDB" id="6150010at2759"/>
<keyword evidence="2" id="KW-0812">Transmembrane</keyword>
<organism evidence="4 5">
    <name type="scientific">Mizuhopecten yessoensis</name>
    <name type="common">Japanese scallop</name>
    <name type="synonym">Patinopecten yessoensis</name>
    <dbReference type="NCBI Taxonomy" id="6573"/>
    <lineage>
        <taxon>Eukaryota</taxon>
        <taxon>Metazoa</taxon>
        <taxon>Spiralia</taxon>
        <taxon>Lophotrochozoa</taxon>
        <taxon>Mollusca</taxon>
        <taxon>Bivalvia</taxon>
        <taxon>Autobranchia</taxon>
        <taxon>Pteriomorphia</taxon>
        <taxon>Pectinida</taxon>
        <taxon>Pectinoidea</taxon>
        <taxon>Pectinidae</taxon>
        <taxon>Mizuhopecten</taxon>
    </lineage>
</organism>
<evidence type="ECO:0000256" key="1">
    <source>
        <dbReference type="SAM" id="MobiDB-lite"/>
    </source>
</evidence>
<gene>
    <name evidence="4" type="ORF">KP79_PYT01405</name>
</gene>
<keyword evidence="2" id="KW-0472">Membrane</keyword>
<feature type="compositionally biased region" description="Low complexity" evidence="1">
    <location>
        <begin position="132"/>
        <end position="147"/>
    </location>
</feature>
<evidence type="ECO:0000256" key="3">
    <source>
        <dbReference type="SAM" id="SignalP"/>
    </source>
</evidence>
<feature type="transmembrane region" description="Helical" evidence="2">
    <location>
        <begin position="80"/>
        <end position="105"/>
    </location>
</feature>
<evidence type="ECO:0000256" key="2">
    <source>
        <dbReference type="SAM" id="Phobius"/>
    </source>
</evidence>
<feature type="region of interest" description="Disordered" evidence="1">
    <location>
        <begin position="132"/>
        <end position="156"/>
    </location>
</feature>
<name>A0A210QCU1_MIZYE</name>
<feature type="signal peptide" evidence="3">
    <location>
        <begin position="1"/>
        <end position="21"/>
    </location>
</feature>
<protein>
    <recommendedName>
        <fullName evidence="6">Protein shisa-5</fullName>
    </recommendedName>
</protein>